<dbReference type="OrthoDB" id="5737266at2"/>
<evidence type="ECO:0008006" key="3">
    <source>
        <dbReference type="Google" id="ProtNLM"/>
    </source>
</evidence>
<comment type="caution">
    <text evidence="1">The sequence shown here is derived from an EMBL/GenBank/DDBJ whole genome shotgun (WGS) entry which is preliminary data.</text>
</comment>
<protein>
    <recommendedName>
        <fullName evidence="3">Acyl carrier protein</fullName>
    </recommendedName>
</protein>
<name>A0A2J0PPG6_9ENTR</name>
<evidence type="ECO:0000313" key="1">
    <source>
        <dbReference type="EMBL" id="PJD76667.1"/>
    </source>
</evidence>
<sequence length="123" mass="13882">MEPTLAQVIEVVRESSGIHRKPIDSNTWIEADLHICGMDGEDLLEDCEEAFGVELATEEDGYMKTFSLAENEYLFTGEGIDFFGICRFIRWVRGIPEPVIRDLTVGELHAALVNAVKEQVKHE</sequence>
<dbReference type="KEGG" id="eno:ECENHK_02870"/>
<dbReference type="RefSeq" id="WP_014882368.1">
    <property type="nucleotide sequence ID" value="NC_018405.1"/>
</dbReference>
<dbReference type="AlphaFoldDB" id="A0A2J0PPG6"/>
<proteinExistence type="predicted"/>
<organism evidence="1">
    <name type="scientific">Enterobacter kobei</name>
    <dbReference type="NCBI Taxonomy" id="208224"/>
    <lineage>
        <taxon>Bacteria</taxon>
        <taxon>Pseudomonadati</taxon>
        <taxon>Pseudomonadota</taxon>
        <taxon>Gammaproteobacteria</taxon>
        <taxon>Enterobacterales</taxon>
        <taxon>Enterobacteriaceae</taxon>
        <taxon>Enterobacter</taxon>
        <taxon>Enterobacter cloacae complex</taxon>
    </lineage>
</organism>
<gene>
    <name evidence="1" type="ORF">B9Q37_04680</name>
</gene>
<dbReference type="Proteomes" id="UP000230495">
    <property type="component" value="Unassembled WGS sequence"/>
</dbReference>
<accession>A0A2J0PPG6</accession>
<dbReference type="EMBL" id="NEEU01000002">
    <property type="protein sequence ID" value="PJD76667.1"/>
    <property type="molecule type" value="Genomic_DNA"/>
</dbReference>
<evidence type="ECO:0000313" key="2">
    <source>
        <dbReference type="Proteomes" id="UP000230495"/>
    </source>
</evidence>
<reference evidence="1 2" key="1">
    <citation type="journal article" date="2017" name="J. Antimicrob. Chemother.">
        <title>Characterization of the population structure, drug resistance mechanisms and plasmids of the community-associated Enterobacter cloacae complex in China.</title>
        <authorList>
            <person name="Zhou K."/>
            <person name="Yu W."/>
            <person name="Cao X."/>
            <person name="Shen P."/>
            <person name="Lu H."/>
            <person name="Luo Q."/>
            <person name="Rossen J.W.A."/>
            <person name="Xiao Y."/>
        </authorList>
    </citation>
    <scope>NUCLEOTIDE SEQUENCE [LARGE SCALE GENOMIC DNA]</scope>
    <source>
        <strain evidence="1">ECC1097</strain>
    </source>
</reference>